<dbReference type="CDD" id="cd00093">
    <property type="entry name" value="HTH_XRE"/>
    <property type="match status" value="1"/>
</dbReference>
<dbReference type="PROSITE" id="PS50943">
    <property type="entry name" value="HTH_CROC1"/>
    <property type="match status" value="1"/>
</dbReference>
<dbReference type="InterPro" id="IPR001387">
    <property type="entry name" value="Cro/C1-type_HTH"/>
</dbReference>
<keyword evidence="3" id="KW-1185">Reference proteome</keyword>
<proteinExistence type="predicted"/>
<evidence type="ECO:0000313" key="3">
    <source>
        <dbReference type="Proteomes" id="UP000245020"/>
    </source>
</evidence>
<dbReference type="Pfam" id="PF01381">
    <property type="entry name" value="HTH_3"/>
    <property type="match status" value="1"/>
</dbReference>
<evidence type="ECO:0000259" key="1">
    <source>
        <dbReference type="PROSITE" id="PS50943"/>
    </source>
</evidence>
<dbReference type="SMART" id="SM00530">
    <property type="entry name" value="HTH_XRE"/>
    <property type="match status" value="1"/>
</dbReference>
<dbReference type="InterPro" id="IPR010982">
    <property type="entry name" value="Lambda_DNA-bd_dom_sf"/>
</dbReference>
<dbReference type="Gene3D" id="1.10.260.40">
    <property type="entry name" value="lambda repressor-like DNA-binding domains"/>
    <property type="match status" value="1"/>
</dbReference>
<feature type="domain" description="HTH cro/C1-type" evidence="1">
    <location>
        <begin position="46"/>
        <end position="97"/>
    </location>
</feature>
<dbReference type="AlphaFoldDB" id="A0A2U2AHE7"/>
<protein>
    <submittedName>
        <fullName evidence="2">Transcriptional regulator</fullName>
    </submittedName>
</protein>
<name>A0A2U2AHE7_9GAMM</name>
<comment type="caution">
    <text evidence="2">The sequence shown here is derived from an EMBL/GenBank/DDBJ whole genome shotgun (WGS) entry which is preliminary data.</text>
</comment>
<dbReference type="OrthoDB" id="129597at2"/>
<reference evidence="3" key="1">
    <citation type="submission" date="2018-05" db="EMBL/GenBank/DDBJ databases">
        <title>Ignatzschineria dubaiensis sp. nov., isolated from necrotic foot tissues of dromedaries (Camelus dromedarius) and associated maggots in Dubai, United Arab Emirates.</title>
        <authorList>
            <person name="Tsang C.C."/>
            <person name="Tang J.Y.M."/>
            <person name="Fong J.Y.H."/>
            <person name="Kinne J."/>
            <person name="Lee H.H."/>
            <person name="Joseph M."/>
            <person name="Jose S."/>
            <person name="Schuster R.K."/>
            <person name="Tang Y."/>
            <person name="Sivakumar S."/>
            <person name="Chen J.H.K."/>
            <person name="Teng J.L.L."/>
            <person name="Lau S.K.P."/>
            <person name="Wernery U."/>
            <person name="Woo P.C.Y."/>
        </authorList>
    </citation>
    <scope>NUCLEOTIDE SEQUENCE [LARGE SCALE GENOMIC DNA]</scope>
    <source>
        <strain evidence="3">KCTC 22644</strain>
    </source>
</reference>
<sequence>MKSDLKKSKKRISSKEFTQKYMSKESQECIQALTDQLDLEYSLMLIRKELNKTQKEIAEILGISQPTLSGIENVTQDIKLSTMKKYIEALGGSMSININLPTGKTFSINV</sequence>
<dbReference type="EMBL" id="QEWQ01000001">
    <property type="protein sequence ID" value="PWD82060.1"/>
    <property type="molecule type" value="Genomic_DNA"/>
</dbReference>
<dbReference type="Proteomes" id="UP000245020">
    <property type="component" value="Unassembled WGS sequence"/>
</dbReference>
<accession>A0A2U2AHE7</accession>
<evidence type="ECO:0000313" key="2">
    <source>
        <dbReference type="EMBL" id="PWD82060.1"/>
    </source>
</evidence>
<organism evidence="2 3">
    <name type="scientific">Ignatzschineria ureiclastica</name>
    <dbReference type="NCBI Taxonomy" id="472582"/>
    <lineage>
        <taxon>Bacteria</taxon>
        <taxon>Pseudomonadati</taxon>
        <taxon>Pseudomonadota</taxon>
        <taxon>Gammaproteobacteria</taxon>
        <taxon>Cardiobacteriales</taxon>
        <taxon>Ignatzschineriaceae</taxon>
        <taxon>Ignatzschineria</taxon>
    </lineage>
</organism>
<dbReference type="GO" id="GO:0003677">
    <property type="term" value="F:DNA binding"/>
    <property type="evidence" value="ECO:0007669"/>
    <property type="project" value="InterPro"/>
</dbReference>
<gene>
    <name evidence="2" type="ORF">DC083_02425</name>
</gene>
<dbReference type="SUPFAM" id="SSF47413">
    <property type="entry name" value="lambda repressor-like DNA-binding domains"/>
    <property type="match status" value="1"/>
</dbReference>